<dbReference type="Pfam" id="PF06585">
    <property type="entry name" value="JHBP"/>
    <property type="match status" value="1"/>
</dbReference>
<dbReference type="GeneID" id="108565824"/>
<evidence type="ECO:0000313" key="2">
    <source>
        <dbReference type="Proteomes" id="UP000695000"/>
    </source>
</evidence>
<keyword evidence="2" id="KW-1185">Reference proteome</keyword>
<accession>A0ABM1N2A9</accession>
<organism evidence="2 3">
    <name type="scientific">Nicrophorus vespilloides</name>
    <name type="common">Boreal carrion beetle</name>
    <dbReference type="NCBI Taxonomy" id="110193"/>
    <lineage>
        <taxon>Eukaryota</taxon>
        <taxon>Metazoa</taxon>
        <taxon>Ecdysozoa</taxon>
        <taxon>Arthropoda</taxon>
        <taxon>Hexapoda</taxon>
        <taxon>Insecta</taxon>
        <taxon>Pterygota</taxon>
        <taxon>Neoptera</taxon>
        <taxon>Endopterygota</taxon>
        <taxon>Coleoptera</taxon>
        <taxon>Polyphaga</taxon>
        <taxon>Staphyliniformia</taxon>
        <taxon>Silphidae</taxon>
        <taxon>Nicrophorinae</taxon>
        <taxon>Nicrophorus</taxon>
    </lineage>
</organism>
<sequence length="239" mass="27353">MILVLLFTVFVAASSADLATILKPCNRTSDINACLINNIEVAKSEIINGFPDLSIPPLNNLLITHSTVKIPNLDVDFWNFNITGLENFVIQSIDCDLNKEIIVIKIQFPYGKGVGSYKIKGHIFNLNLDSMGEINGNATNAILLFTMRTKVIEKGRDFYFRRVSQEVKLHLEHGVFYCYMDNLYPGNKILTEKMNEIINANSYYMYEVLVPFVENMFNDILSEAFDLLFEKFTYDQMFP</sequence>
<dbReference type="InterPro" id="IPR038606">
    <property type="entry name" value="To_sf"/>
</dbReference>
<feature type="chain" id="PRO_5045475787" evidence="1">
    <location>
        <begin position="17"/>
        <end position="239"/>
    </location>
</feature>
<evidence type="ECO:0000256" key="1">
    <source>
        <dbReference type="SAM" id="SignalP"/>
    </source>
</evidence>
<dbReference type="RefSeq" id="XP_017780959.1">
    <property type="nucleotide sequence ID" value="XM_017925470.1"/>
</dbReference>
<gene>
    <name evidence="3" type="primary">LOC108565824</name>
</gene>
<proteinExistence type="predicted"/>
<keyword evidence="1" id="KW-0732">Signal</keyword>
<name>A0ABM1N2A9_NICVS</name>
<reference evidence="3" key="1">
    <citation type="submission" date="2025-08" db="UniProtKB">
        <authorList>
            <consortium name="RefSeq"/>
        </authorList>
    </citation>
    <scope>IDENTIFICATION</scope>
    <source>
        <tissue evidence="3">Whole Larva</tissue>
    </source>
</reference>
<evidence type="ECO:0000313" key="3">
    <source>
        <dbReference type="RefSeq" id="XP_017780959.1"/>
    </source>
</evidence>
<dbReference type="Gene3D" id="3.15.10.30">
    <property type="entry name" value="Haemolymph juvenile hormone binding protein"/>
    <property type="match status" value="1"/>
</dbReference>
<dbReference type="PANTHER" id="PTHR11008">
    <property type="entry name" value="PROTEIN TAKEOUT-LIKE PROTEIN"/>
    <property type="match status" value="1"/>
</dbReference>
<feature type="signal peptide" evidence="1">
    <location>
        <begin position="1"/>
        <end position="16"/>
    </location>
</feature>
<dbReference type="SMART" id="SM00700">
    <property type="entry name" value="JHBP"/>
    <property type="match status" value="1"/>
</dbReference>
<dbReference type="PANTHER" id="PTHR11008:SF41">
    <property type="entry name" value="RE70318P"/>
    <property type="match status" value="1"/>
</dbReference>
<protein>
    <submittedName>
        <fullName evidence="3">Uncharacterized protein LOC108565824</fullName>
    </submittedName>
</protein>
<dbReference type="InterPro" id="IPR010562">
    <property type="entry name" value="Haemolymph_juvenile_hormone-bd"/>
</dbReference>
<dbReference type="Proteomes" id="UP000695000">
    <property type="component" value="Unplaced"/>
</dbReference>